<feature type="region of interest" description="Disordered" evidence="1">
    <location>
        <begin position="1"/>
        <end position="22"/>
    </location>
</feature>
<name>A0A8H9GWI4_9ACTN</name>
<evidence type="ECO:0000313" key="2">
    <source>
        <dbReference type="EMBL" id="GGN97488.1"/>
    </source>
</evidence>
<sequence length="81" mass="8068">MARQGGGFRGPHGDRASGGRSVAPLGIVFPPGITVVGECDDARRVIVAGRPPAGFALLGVVDGLAHLGSGGGAHVVMRKDL</sequence>
<reference evidence="2" key="1">
    <citation type="journal article" date="2014" name="Int. J. Syst. Evol. Microbiol.">
        <title>Complete genome sequence of Corynebacterium casei LMG S-19264T (=DSM 44701T), isolated from a smear-ripened cheese.</title>
        <authorList>
            <consortium name="US DOE Joint Genome Institute (JGI-PGF)"/>
            <person name="Walter F."/>
            <person name="Albersmeier A."/>
            <person name="Kalinowski J."/>
            <person name="Ruckert C."/>
        </authorList>
    </citation>
    <scope>NUCLEOTIDE SEQUENCE</scope>
    <source>
        <strain evidence="2">CGMCC 4.7138</strain>
    </source>
</reference>
<dbReference type="EMBL" id="BMMN01000001">
    <property type="protein sequence ID" value="GGN97488.1"/>
    <property type="molecule type" value="Genomic_DNA"/>
</dbReference>
<keyword evidence="3" id="KW-1185">Reference proteome</keyword>
<proteinExistence type="predicted"/>
<protein>
    <submittedName>
        <fullName evidence="2">Uncharacterized protein</fullName>
    </submittedName>
</protein>
<comment type="caution">
    <text evidence="2">The sequence shown here is derived from an EMBL/GenBank/DDBJ whole genome shotgun (WGS) entry which is preliminary data.</text>
</comment>
<evidence type="ECO:0000313" key="3">
    <source>
        <dbReference type="Proteomes" id="UP000653480"/>
    </source>
</evidence>
<dbReference type="Proteomes" id="UP000653480">
    <property type="component" value="Unassembled WGS sequence"/>
</dbReference>
<dbReference type="AlphaFoldDB" id="A0A8H9GWI4"/>
<feature type="compositionally biased region" description="Gly residues" evidence="1">
    <location>
        <begin position="1"/>
        <end position="10"/>
    </location>
</feature>
<reference evidence="2" key="2">
    <citation type="submission" date="2020-09" db="EMBL/GenBank/DDBJ databases">
        <authorList>
            <person name="Sun Q."/>
            <person name="Zhou Y."/>
        </authorList>
    </citation>
    <scope>NUCLEOTIDE SEQUENCE</scope>
    <source>
        <strain evidence="2">CGMCC 4.7138</strain>
    </source>
</reference>
<organism evidence="2 3">
    <name type="scientific">Microbispora bryophytorum</name>
    <dbReference type="NCBI Taxonomy" id="1460882"/>
    <lineage>
        <taxon>Bacteria</taxon>
        <taxon>Bacillati</taxon>
        <taxon>Actinomycetota</taxon>
        <taxon>Actinomycetes</taxon>
        <taxon>Streptosporangiales</taxon>
        <taxon>Streptosporangiaceae</taxon>
        <taxon>Microbispora</taxon>
    </lineage>
</organism>
<gene>
    <name evidence="2" type="ORF">GCM10011574_01130</name>
</gene>
<accession>A0A8H9GWI4</accession>
<evidence type="ECO:0000256" key="1">
    <source>
        <dbReference type="SAM" id="MobiDB-lite"/>
    </source>
</evidence>